<organism evidence="2 3">
    <name type="scientific">Leptospira congkakensis</name>
    <dbReference type="NCBI Taxonomy" id="2484932"/>
    <lineage>
        <taxon>Bacteria</taxon>
        <taxon>Pseudomonadati</taxon>
        <taxon>Spirochaetota</taxon>
        <taxon>Spirochaetia</taxon>
        <taxon>Leptospirales</taxon>
        <taxon>Leptospiraceae</taxon>
        <taxon>Leptospira</taxon>
    </lineage>
</organism>
<dbReference type="InterPro" id="IPR016187">
    <property type="entry name" value="CTDL_fold"/>
</dbReference>
<accession>A0A4Z1A7L3</accession>
<evidence type="ECO:0000313" key="2">
    <source>
        <dbReference type="EMBL" id="TGL94298.1"/>
    </source>
</evidence>
<gene>
    <name evidence="2" type="ORF">EHQ69_06005</name>
</gene>
<dbReference type="OrthoDB" id="336775at2"/>
<proteinExistence type="predicted"/>
<dbReference type="Proteomes" id="UP000298263">
    <property type="component" value="Unassembled WGS sequence"/>
</dbReference>
<evidence type="ECO:0000259" key="1">
    <source>
        <dbReference type="Pfam" id="PF07588"/>
    </source>
</evidence>
<comment type="caution">
    <text evidence="2">The sequence shown here is derived from an EMBL/GenBank/DDBJ whole genome shotgun (WGS) entry which is preliminary data.</text>
</comment>
<reference evidence="2" key="1">
    <citation type="journal article" date="2019" name="PLoS Negl. Trop. Dis.">
        <title>Revisiting the worldwide diversity of Leptospira species in the environment.</title>
        <authorList>
            <person name="Vincent A.T."/>
            <person name="Schiettekatte O."/>
            <person name="Bourhy P."/>
            <person name="Veyrier F.J."/>
            <person name="Picardeau M."/>
        </authorList>
    </citation>
    <scope>NUCLEOTIDE SEQUENCE [LARGE SCALE GENOMIC DNA]</scope>
    <source>
        <strain evidence="2">201702422</strain>
    </source>
</reference>
<protein>
    <submittedName>
        <fullName evidence="2">DUF1554 domain-containing protein</fullName>
    </submittedName>
</protein>
<dbReference type="Pfam" id="PF07588">
    <property type="entry name" value="DUF1554"/>
    <property type="match status" value="1"/>
</dbReference>
<dbReference type="SUPFAM" id="SSF56436">
    <property type="entry name" value="C-type lectin-like"/>
    <property type="match status" value="1"/>
</dbReference>
<keyword evidence="3" id="KW-1185">Reference proteome</keyword>
<dbReference type="EMBL" id="RQGP01000010">
    <property type="protein sequence ID" value="TGL94298.1"/>
    <property type="molecule type" value="Genomic_DNA"/>
</dbReference>
<sequence>MFVTNSTAPTNAGVAGLDSHCANATNKPAGGGTYKAMVSDGTIRRACSTADCSGGTAEHINWVLKTNTEYRRGDGATIVGTTNANGIFNLPLTNNIYPTALSGSDGVVTRLNANWTSGLDFTDWSGTGNGMYGAYLNTDYKFYAEGSASVAGVTSFSAKAICVEQ</sequence>
<feature type="domain" description="DUF1554" evidence="1">
    <location>
        <begin position="11"/>
        <end position="135"/>
    </location>
</feature>
<name>A0A4Z1A7L3_9LEPT</name>
<evidence type="ECO:0000313" key="3">
    <source>
        <dbReference type="Proteomes" id="UP000298263"/>
    </source>
</evidence>
<dbReference type="InterPro" id="IPR011448">
    <property type="entry name" value="DUF1554"/>
</dbReference>
<dbReference type="AlphaFoldDB" id="A0A4Z1A7L3"/>